<dbReference type="OrthoDB" id="6287754at2759"/>
<sequence>MERDELLSFYNPPFSNSLFLRGVSEGAEIRIQKKFGSYGLLYKSSRLKSDESVFHIWFYRKSDLFKCYEECHNGFTEQDDVYTITYAKDKKDGIHRLINLNQMYEILNTYIGFEKWNSQIVSVDQETDGEMSINKEGITRYTFQYKVTTAISFVDFLDLTSRGNGRGVYTGKDKALANKLALKLGISCARKNMFRTLGIVFLNTLNGNTVTSKAIPVTINAGKQDDDGIYQIQSCDVDESNPVIMDDDLKDILDTL</sequence>
<gene>
    <name evidence="4" type="ORF">EIN_095890</name>
</gene>
<keyword evidence="2" id="KW-0227">DNA damage</keyword>
<accession>A0A0A1U0C4</accession>
<dbReference type="InterPro" id="IPR042525">
    <property type="entry name" value="Rad52_Rad59_Rad22_sf"/>
</dbReference>
<dbReference type="PANTHER" id="PTHR31164">
    <property type="entry name" value="RAD52 MOTIF-CONTAINING PROTEIN 1"/>
    <property type="match status" value="1"/>
</dbReference>
<evidence type="ECO:0000313" key="5">
    <source>
        <dbReference type="Proteomes" id="UP000014680"/>
    </source>
</evidence>
<keyword evidence="3" id="KW-0234">DNA repair</keyword>
<dbReference type="RefSeq" id="XP_004254103.1">
    <property type="nucleotide sequence ID" value="XM_004254055.1"/>
</dbReference>
<reference evidence="4 5" key="1">
    <citation type="submission" date="2012-10" db="EMBL/GenBank/DDBJ databases">
        <authorList>
            <person name="Zafar N."/>
            <person name="Inman J."/>
            <person name="Hall N."/>
            <person name="Lorenzi H."/>
            <person name="Caler E."/>
        </authorList>
    </citation>
    <scope>NUCLEOTIDE SEQUENCE [LARGE SCALE GENOMIC DNA]</scope>
    <source>
        <strain evidence="4 5">IP1</strain>
    </source>
</reference>
<proteinExistence type="inferred from homology"/>
<dbReference type="Proteomes" id="UP000014680">
    <property type="component" value="Unassembled WGS sequence"/>
</dbReference>
<organism evidence="4 5">
    <name type="scientific">Entamoeba invadens IP1</name>
    <dbReference type="NCBI Taxonomy" id="370355"/>
    <lineage>
        <taxon>Eukaryota</taxon>
        <taxon>Amoebozoa</taxon>
        <taxon>Evosea</taxon>
        <taxon>Archamoebae</taxon>
        <taxon>Mastigamoebida</taxon>
        <taxon>Entamoebidae</taxon>
        <taxon>Entamoeba</taxon>
    </lineage>
</organism>
<dbReference type="GO" id="GO:0005730">
    <property type="term" value="C:nucleolus"/>
    <property type="evidence" value="ECO:0007669"/>
    <property type="project" value="TreeGrafter"/>
</dbReference>
<comment type="similarity">
    <text evidence="1">Belongs to the RAD52 family.</text>
</comment>
<dbReference type="GO" id="GO:0006310">
    <property type="term" value="P:DNA recombination"/>
    <property type="evidence" value="ECO:0007669"/>
    <property type="project" value="UniProtKB-ARBA"/>
</dbReference>
<dbReference type="PANTHER" id="PTHR31164:SF1">
    <property type="entry name" value="RAD52 MOTIF-CONTAINING PROTEIN 1"/>
    <property type="match status" value="1"/>
</dbReference>
<dbReference type="Pfam" id="PF04098">
    <property type="entry name" value="Rad52_Rad22"/>
    <property type="match status" value="1"/>
</dbReference>
<keyword evidence="5" id="KW-1185">Reference proteome</keyword>
<protein>
    <submittedName>
        <fullName evidence="4">Uncharacterized protein</fullName>
    </submittedName>
</protein>
<dbReference type="VEuPathDB" id="AmoebaDB:EIN_095890"/>
<name>A0A0A1U0C4_ENTIV</name>
<dbReference type="SUPFAM" id="SSF54768">
    <property type="entry name" value="dsRNA-binding domain-like"/>
    <property type="match status" value="1"/>
</dbReference>
<dbReference type="OMA" id="GISCARK"/>
<dbReference type="Gene3D" id="3.30.390.80">
    <property type="entry name" value="DNA repair protein Rad52/59/22"/>
    <property type="match status" value="1"/>
</dbReference>
<dbReference type="InterPro" id="IPR041247">
    <property type="entry name" value="Rad52_fam"/>
</dbReference>
<dbReference type="AlphaFoldDB" id="A0A0A1U0C4"/>
<evidence type="ECO:0000256" key="3">
    <source>
        <dbReference type="ARBA" id="ARBA00023204"/>
    </source>
</evidence>
<dbReference type="EMBL" id="KB206860">
    <property type="protein sequence ID" value="ELP87332.1"/>
    <property type="molecule type" value="Genomic_DNA"/>
</dbReference>
<evidence type="ECO:0000256" key="1">
    <source>
        <dbReference type="ARBA" id="ARBA00006638"/>
    </source>
</evidence>
<dbReference type="GO" id="GO:0006302">
    <property type="term" value="P:double-strand break repair"/>
    <property type="evidence" value="ECO:0007669"/>
    <property type="project" value="UniProtKB-ARBA"/>
</dbReference>
<dbReference type="GeneID" id="14886475"/>
<dbReference type="KEGG" id="eiv:EIN_095890"/>
<evidence type="ECO:0000256" key="2">
    <source>
        <dbReference type="ARBA" id="ARBA00022763"/>
    </source>
</evidence>
<dbReference type="InterPro" id="IPR040224">
    <property type="entry name" value="RDM1"/>
</dbReference>
<evidence type="ECO:0000313" key="4">
    <source>
        <dbReference type="EMBL" id="ELP87332.1"/>
    </source>
</evidence>